<keyword evidence="1" id="KW-0378">Hydrolase</keyword>
<evidence type="ECO:0000313" key="4">
    <source>
        <dbReference type="Proteomes" id="UP001556367"/>
    </source>
</evidence>
<feature type="domain" description="Alpha/beta hydrolase fold-3" evidence="2">
    <location>
        <begin position="85"/>
        <end position="299"/>
    </location>
</feature>
<protein>
    <recommendedName>
        <fullName evidence="2">Alpha/beta hydrolase fold-3 domain-containing protein</fullName>
    </recommendedName>
</protein>
<evidence type="ECO:0000313" key="3">
    <source>
        <dbReference type="EMBL" id="KAL0951239.1"/>
    </source>
</evidence>
<keyword evidence="4" id="KW-1185">Reference proteome</keyword>
<dbReference type="InterPro" id="IPR050300">
    <property type="entry name" value="GDXG_lipolytic_enzyme"/>
</dbReference>
<comment type="caution">
    <text evidence="3">The sequence shown here is derived from an EMBL/GenBank/DDBJ whole genome shotgun (WGS) entry which is preliminary data.</text>
</comment>
<dbReference type="InterPro" id="IPR013094">
    <property type="entry name" value="AB_hydrolase_3"/>
</dbReference>
<dbReference type="Gene3D" id="3.40.50.1820">
    <property type="entry name" value="alpha/beta hydrolase"/>
    <property type="match status" value="1"/>
</dbReference>
<dbReference type="PANTHER" id="PTHR48081">
    <property type="entry name" value="AB HYDROLASE SUPERFAMILY PROTEIN C4A8.06C"/>
    <property type="match status" value="1"/>
</dbReference>
<proteinExistence type="predicted"/>
<dbReference type="Pfam" id="PF07859">
    <property type="entry name" value="Abhydrolase_3"/>
    <property type="match status" value="1"/>
</dbReference>
<evidence type="ECO:0000256" key="1">
    <source>
        <dbReference type="ARBA" id="ARBA00022801"/>
    </source>
</evidence>
<dbReference type="PANTHER" id="PTHR48081:SF8">
    <property type="entry name" value="ALPHA_BETA HYDROLASE FOLD-3 DOMAIN-CONTAINING PROTEIN-RELATED"/>
    <property type="match status" value="1"/>
</dbReference>
<dbReference type="Proteomes" id="UP001556367">
    <property type="component" value="Unassembled WGS sequence"/>
</dbReference>
<name>A0ABR3J6G3_9AGAR</name>
<gene>
    <name evidence="3" type="ORF">HGRIS_007957</name>
</gene>
<evidence type="ECO:0000259" key="2">
    <source>
        <dbReference type="Pfam" id="PF07859"/>
    </source>
</evidence>
<accession>A0ABR3J6G3</accession>
<dbReference type="SUPFAM" id="SSF53474">
    <property type="entry name" value="alpha/beta-Hydrolases"/>
    <property type="match status" value="1"/>
</dbReference>
<sequence>MAQPLHPDILSRLDPEYAAFHNANFLDLIPPHTLPWTPEIRTRTVPSGASQPLNVGKIEDYLIKDCDARVLTPEGDAPLAGWPAIIYFHGGGWTLGNINSEIAFCTNLCARARCVVISINYRLAPEHPYPAAVEDAVDALEWVKIQGKAILGVDLTKVAVGGSSSGGNLAAVLALKAAELADSIPLVFQLLIVPVTDNTASESGHPYHSWLENADTPWLNTGRMLWFRNHYLPNPEDRTKWDNSPIFAPDALLEKVPSAWIGVTELDILRDEGLAYGEKLRLNGVQVVAKVYRAAPHPIMALDGKLPYFDCGYRS</sequence>
<dbReference type="InterPro" id="IPR029058">
    <property type="entry name" value="AB_hydrolase_fold"/>
</dbReference>
<reference evidence="4" key="1">
    <citation type="submission" date="2024-06" db="EMBL/GenBank/DDBJ databases">
        <title>Multi-omics analyses provide insights into the biosynthesis of the anticancer antibiotic pleurotin in Hohenbuehelia grisea.</title>
        <authorList>
            <person name="Weaver J.A."/>
            <person name="Alberti F."/>
        </authorList>
    </citation>
    <scope>NUCLEOTIDE SEQUENCE [LARGE SCALE GENOMIC DNA]</scope>
    <source>
        <strain evidence="4">T-177</strain>
    </source>
</reference>
<organism evidence="3 4">
    <name type="scientific">Hohenbuehelia grisea</name>
    <dbReference type="NCBI Taxonomy" id="104357"/>
    <lineage>
        <taxon>Eukaryota</taxon>
        <taxon>Fungi</taxon>
        <taxon>Dikarya</taxon>
        <taxon>Basidiomycota</taxon>
        <taxon>Agaricomycotina</taxon>
        <taxon>Agaricomycetes</taxon>
        <taxon>Agaricomycetidae</taxon>
        <taxon>Agaricales</taxon>
        <taxon>Pleurotineae</taxon>
        <taxon>Pleurotaceae</taxon>
        <taxon>Hohenbuehelia</taxon>
    </lineage>
</organism>
<dbReference type="EMBL" id="JASNQZ010000011">
    <property type="protein sequence ID" value="KAL0951239.1"/>
    <property type="molecule type" value="Genomic_DNA"/>
</dbReference>